<evidence type="ECO:0000313" key="2">
    <source>
        <dbReference type="EMBL" id="RLN31486.1"/>
    </source>
</evidence>
<gene>
    <name evidence="2" type="ORF">BBI17_009382</name>
</gene>
<dbReference type="Proteomes" id="UP000285883">
    <property type="component" value="Unassembled WGS sequence"/>
</dbReference>
<feature type="signal peptide" evidence="1">
    <location>
        <begin position="1"/>
        <end position="25"/>
    </location>
</feature>
<sequence>MEASGPAAVASLSFLVGLLTTGAVSLSLPSAESSASNVPFTLRYVPGFFKQGTASIDRPTANPDHFGLLTNVSWSDVDIYIDMQAARGVQAKLFLFLRHGQGIHNVAEAQYGTETWERYYRKLGKYTDARLTALGIQQVVNASDRIDTELENGLRIEGVVVSPLERTLHTSMIAYRHHDEIPKHSMEWPRETIGICTCDLRGTISSKAVQYPSIDFDDFWSDADPWWSPNKRESELHIDDRARIFLNRVFYGHKSTHMGVVTHGGLTNAAMRVIGHRMYSVSTAEVIPFLLEDKRPFA</sequence>
<dbReference type="PANTHER" id="PTHR48100:SF1">
    <property type="entry name" value="HISTIDINE PHOSPHATASE FAMILY PROTEIN-RELATED"/>
    <property type="match status" value="1"/>
</dbReference>
<dbReference type="EMBL" id="MAYM02000966">
    <property type="protein sequence ID" value="RLN31486.1"/>
    <property type="molecule type" value="Genomic_DNA"/>
</dbReference>
<protein>
    <submittedName>
        <fullName evidence="2">Uncharacterized protein</fullName>
    </submittedName>
</protein>
<dbReference type="CDD" id="cd07040">
    <property type="entry name" value="HP"/>
    <property type="match status" value="1"/>
</dbReference>
<dbReference type="GO" id="GO:0005737">
    <property type="term" value="C:cytoplasm"/>
    <property type="evidence" value="ECO:0007669"/>
    <property type="project" value="TreeGrafter"/>
</dbReference>
<dbReference type="SMART" id="SM00855">
    <property type="entry name" value="PGAM"/>
    <property type="match status" value="1"/>
</dbReference>
<dbReference type="AlphaFoldDB" id="A0A3R7G5N8"/>
<reference evidence="2 3" key="1">
    <citation type="submission" date="2018-07" db="EMBL/GenBank/DDBJ databases">
        <title>Genome sequencing of oomycete isolates from Chile give support for New Zealand origin for Phytophthora kernoviae and make available the first Nothophytophthora sp. genome.</title>
        <authorList>
            <person name="Studholme D.J."/>
            <person name="Sanfuentes E."/>
            <person name="Panda P."/>
            <person name="Hill R."/>
            <person name="Sambles C."/>
            <person name="Grant M."/>
            <person name="Williams N.M."/>
            <person name="Mcdougal R.L."/>
        </authorList>
    </citation>
    <scope>NUCLEOTIDE SEQUENCE [LARGE SCALE GENOMIC DNA]</scope>
    <source>
        <strain evidence="2">Chile2</strain>
    </source>
</reference>
<keyword evidence="1" id="KW-0732">Signal</keyword>
<dbReference type="PANTHER" id="PTHR48100">
    <property type="entry name" value="BROAD-SPECIFICITY PHOSPHATASE YOR283W-RELATED"/>
    <property type="match status" value="1"/>
</dbReference>
<evidence type="ECO:0000313" key="3">
    <source>
        <dbReference type="Proteomes" id="UP000285883"/>
    </source>
</evidence>
<accession>A0A3R7G5N8</accession>
<dbReference type="InterPro" id="IPR013078">
    <property type="entry name" value="His_Pase_superF_clade-1"/>
</dbReference>
<evidence type="ECO:0000256" key="1">
    <source>
        <dbReference type="SAM" id="SignalP"/>
    </source>
</evidence>
<dbReference type="Gene3D" id="3.40.50.1240">
    <property type="entry name" value="Phosphoglycerate mutase-like"/>
    <property type="match status" value="1"/>
</dbReference>
<dbReference type="InterPro" id="IPR029033">
    <property type="entry name" value="His_PPase_superfam"/>
</dbReference>
<dbReference type="Pfam" id="PF00300">
    <property type="entry name" value="His_Phos_1"/>
    <property type="match status" value="1"/>
</dbReference>
<dbReference type="InterPro" id="IPR050275">
    <property type="entry name" value="PGM_Phosphatase"/>
</dbReference>
<comment type="caution">
    <text evidence="2">The sequence shown here is derived from an EMBL/GenBank/DDBJ whole genome shotgun (WGS) entry which is preliminary data.</text>
</comment>
<feature type="chain" id="PRO_5018773499" evidence="1">
    <location>
        <begin position="26"/>
        <end position="298"/>
    </location>
</feature>
<proteinExistence type="predicted"/>
<name>A0A3R7G5N8_9STRA</name>
<organism evidence="2 3">
    <name type="scientific">Phytophthora kernoviae</name>
    <dbReference type="NCBI Taxonomy" id="325452"/>
    <lineage>
        <taxon>Eukaryota</taxon>
        <taxon>Sar</taxon>
        <taxon>Stramenopiles</taxon>
        <taxon>Oomycota</taxon>
        <taxon>Peronosporomycetes</taxon>
        <taxon>Peronosporales</taxon>
        <taxon>Peronosporaceae</taxon>
        <taxon>Phytophthora</taxon>
    </lineage>
</organism>
<dbReference type="SUPFAM" id="SSF53254">
    <property type="entry name" value="Phosphoglycerate mutase-like"/>
    <property type="match status" value="1"/>
</dbReference>
<dbReference type="GO" id="GO:0016791">
    <property type="term" value="F:phosphatase activity"/>
    <property type="evidence" value="ECO:0007669"/>
    <property type="project" value="TreeGrafter"/>
</dbReference>